<evidence type="ECO:0000313" key="1">
    <source>
        <dbReference type="EMBL" id="MEJ8635224.1"/>
    </source>
</evidence>
<dbReference type="EMBL" id="JBBKAJ010000022">
    <property type="protein sequence ID" value="MEJ8635224.1"/>
    <property type="molecule type" value="Genomic_DNA"/>
</dbReference>
<protein>
    <submittedName>
        <fullName evidence="1">Excalibur calcium-binding domain-containing protein</fullName>
    </submittedName>
</protein>
<reference evidence="1" key="1">
    <citation type="submission" date="2024-03" db="EMBL/GenBank/DDBJ databases">
        <title>Novel Streptomyces species of biotechnological and ecological value are a feature of Machair soil.</title>
        <authorList>
            <person name="Prole J.R."/>
            <person name="Goodfellow M."/>
            <person name="Allenby N."/>
            <person name="Ward A.C."/>
        </authorList>
    </citation>
    <scope>NUCLEOTIDE SEQUENCE</scope>
    <source>
        <strain evidence="1">MS2.AVA.5</strain>
    </source>
</reference>
<gene>
    <name evidence="1" type="ORF">WKI67_17730</name>
</gene>
<comment type="caution">
    <text evidence="1">The sequence shown here is derived from an EMBL/GenBank/DDBJ whole genome shotgun (WGS) entry which is preliminary data.</text>
</comment>
<dbReference type="Proteomes" id="UP001377168">
    <property type="component" value="Unassembled WGS sequence"/>
</dbReference>
<name>A0ACC6PV13_9ACTN</name>
<sequence length="278" mass="27128">MTRIRTQGRIAVAAVGVVMAVVGVAGCGGESAQDAKPAAEEVASASAAAKPAPSAKALLELVDDQESADSGEEIVVQVLQNDTVTLGSGTSGNVQMVLDDETFAVTVDSPPAHGTATVDGNTVVYTAVAGYDGEDTFTYKVDVTGSEAASGTAVVRITVDAPAPPAKPAAPKKPAAPATLYANCAAAEAAGAAPVEVGDPGYGRHLDRDGDGVGCEPYSGGGSSSGGSSEGGSTGGGGGSVSYANCSEVRAAGAAPIRTGDPGYGRHLDRDGDGVACE</sequence>
<organism evidence="1 2">
    <name type="scientific">Streptomyces achmelvichensis</name>
    <dbReference type="NCBI Taxonomy" id="3134111"/>
    <lineage>
        <taxon>Bacteria</taxon>
        <taxon>Bacillati</taxon>
        <taxon>Actinomycetota</taxon>
        <taxon>Actinomycetes</taxon>
        <taxon>Kitasatosporales</taxon>
        <taxon>Streptomycetaceae</taxon>
        <taxon>Streptomyces</taxon>
    </lineage>
</organism>
<keyword evidence="2" id="KW-1185">Reference proteome</keyword>
<evidence type="ECO:0000313" key="2">
    <source>
        <dbReference type="Proteomes" id="UP001377168"/>
    </source>
</evidence>
<accession>A0ACC6PV13</accession>
<proteinExistence type="predicted"/>